<evidence type="ECO:0000256" key="3">
    <source>
        <dbReference type="ARBA" id="ARBA00022801"/>
    </source>
</evidence>
<dbReference type="PROSITE" id="PS50249">
    <property type="entry name" value="MPN"/>
    <property type="match status" value="1"/>
</dbReference>
<dbReference type="GO" id="GO:0008237">
    <property type="term" value="F:metallopeptidase activity"/>
    <property type="evidence" value="ECO:0007669"/>
    <property type="project" value="UniProtKB-KW"/>
</dbReference>
<dbReference type="PROSITE" id="PS01302">
    <property type="entry name" value="UPF0758"/>
    <property type="match status" value="1"/>
</dbReference>
<evidence type="ECO:0000256" key="2">
    <source>
        <dbReference type="ARBA" id="ARBA00022723"/>
    </source>
</evidence>
<keyword evidence="1" id="KW-0645">Protease</keyword>
<keyword evidence="4" id="KW-0862">Zinc</keyword>
<dbReference type="InterPro" id="IPR025657">
    <property type="entry name" value="RadC_JAB"/>
</dbReference>
<dbReference type="EMBL" id="BK014989">
    <property type="protein sequence ID" value="DAD85842.1"/>
    <property type="molecule type" value="Genomic_DNA"/>
</dbReference>
<dbReference type="InterPro" id="IPR001405">
    <property type="entry name" value="UPF0758"/>
</dbReference>
<accession>A0A8S5MUS9</accession>
<evidence type="ECO:0000256" key="6">
    <source>
        <dbReference type="SAM" id="MobiDB-lite"/>
    </source>
</evidence>
<evidence type="ECO:0000256" key="4">
    <source>
        <dbReference type="ARBA" id="ARBA00022833"/>
    </source>
</evidence>
<dbReference type="PANTHER" id="PTHR30471">
    <property type="entry name" value="DNA REPAIR PROTEIN RADC"/>
    <property type="match status" value="1"/>
</dbReference>
<evidence type="ECO:0000259" key="7">
    <source>
        <dbReference type="PROSITE" id="PS50249"/>
    </source>
</evidence>
<feature type="compositionally biased region" description="Basic and acidic residues" evidence="6">
    <location>
        <begin position="433"/>
        <end position="452"/>
    </location>
</feature>
<reference evidence="8" key="1">
    <citation type="journal article" date="2021" name="Proc. Natl. Acad. Sci. U.S.A.">
        <title>A Catalog of Tens of Thousands of Viruses from Human Metagenomes Reveals Hidden Associations with Chronic Diseases.</title>
        <authorList>
            <person name="Tisza M.J."/>
            <person name="Buck C.B."/>
        </authorList>
    </citation>
    <scope>NUCLEOTIDE SEQUENCE</scope>
    <source>
        <strain evidence="8">CtutT7</strain>
    </source>
</reference>
<dbReference type="InterPro" id="IPR037518">
    <property type="entry name" value="MPN"/>
</dbReference>
<dbReference type="GO" id="GO:0006508">
    <property type="term" value="P:proteolysis"/>
    <property type="evidence" value="ECO:0007669"/>
    <property type="project" value="UniProtKB-KW"/>
</dbReference>
<feature type="region of interest" description="Disordered" evidence="6">
    <location>
        <begin position="431"/>
        <end position="452"/>
    </location>
</feature>
<evidence type="ECO:0000256" key="5">
    <source>
        <dbReference type="ARBA" id="ARBA00023049"/>
    </source>
</evidence>
<protein>
    <recommendedName>
        <fullName evidence="7">MPN domain-containing protein</fullName>
    </recommendedName>
</protein>
<dbReference type="CDD" id="cd08071">
    <property type="entry name" value="MPN_DUF2466"/>
    <property type="match status" value="1"/>
</dbReference>
<keyword evidence="2" id="KW-0479">Metal-binding</keyword>
<keyword evidence="5" id="KW-0482">Metalloprotease</keyword>
<organism evidence="8">
    <name type="scientific">Siphoviridae sp. ctutT7</name>
    <dbReference type="NCBI Taxonomy" id="2826506"/>
    <lineage>
        <taxon>Viruses</taxon>
        <taxon>Duplodnaviria</taxon>
        <taxon>Heunggongvirae</taxon>
        <taxon>Uroviricota</taxon>
        <taxon>Caudoviricetes</taxon>
    </lineage>
</organism>
<dbReference type="Gene3D" id="3.40.140.10">
    <property type="entry name" value="Cytidine Deaminase, domain 2"/>
    <property type="match status" value="1"/>
</dbReference>
<sequence length="452" mass="51764">MKEKNKLNVVRVKLVEDIPLYSDEIVGCADDAVDILKKELSTYDREVFGIINLNTKGKVLNFNIVSVGTLNGSAAHPRETFKTAILSNAASFIAIHNHPSGFPSPSPEDLLTTQRLYEAGELIGIEMLDHIIVAENKIFSFAENNLLGKTFKEAKLMLGMNDNTIDYRKNNFRNNGTTYTVIARNNNDALLQNQSTNAYVIAKSINPVNNEWDQGKYYGNTEKDLAIASFDFALETDKTFAENILARISYQELFYGVANIENDRWCELTEEQKEAVYEKYIYSDKYTSILDQYLLEQLEEYIEDALNFKEEVNTDNFLLNKNDKEIEFKEGEHTMINEKYGYEDFEKMVKLAALEDYKYSYNEIQGAHQFTNGNNDECIEVYDYSTADGKPDNWDGDVHSDWNKICKELVEEFSGIVPGIHKKEEVWNLSDAESNKKSEGLNPIEKAEEMEF</sequence>
<dbReference type="GO" id="GO:0046872">
    <property type="term" value="F:metal ion binding"/>
    <property type="evidence" value="ECO:0007669"/>
    <property type="project" value="UniProtKB-KW"/>
</dbReference>
<keyword evidence="3" id="KW-0378">Hydrolase</keyword>
<evidence type="ECO:0000256" key="1">
    <source>
        <dbReference type="ARBA" id="ARBA00022670"/>
    </source>
</evidence>
<dbReference type="Pfam" id="PF04002">
    <property type="entry name" value="RadC"/>
    <property type="match status" value="1"/>
</dbReference>
<evidence type="ECO:0000313" key="8">
    <source>
        <dbReference type="EMBL" id="DAD85842.1"/>
    </source>
</evidence>
<feature type="domain" description="MPN" evidence="7">
    <location>
        <begin position="25"/>
        <end position="147"/>
    </location>
</feature>
<dbReference type="PANTHER" id="PTHR30471:SF3">
    <property type="entry name" value="UPF0758 PROTEIN YEES-RELATED"/>
    <property type="match status" value="1"/>
</dbReference>
<name>A0A8S5MUS9_9CAUD</name>
<dbReference type="InterPro" id="IPR020891">
    <property type="entry name" value="UPF0758_CS"/>
</dbReference>
<proteinExistence type="predicted"/>